<sequence>MADSFAVDVTRISREALRTMATEPGTAPHLDEERAVSVLNDVIATEVVGWLRYTRDALAAAGGGPESGRAAALLTAHAEQGMRHAVAVAERITALGGRPNFDPDTLAQRAHTDYSVPADAALTATLDRNLRAERIVLATYREIADWFGDRDPDSRDLLHTLAADVRRNAAALEDLLRTRGG</sequence>
<dbReference type="PANTHER" id="PTHR30295:SF1">
    <property type="entry name" value="DNA PROTECTION DURING STARVATION PROTEIN"/>
    <property type="match status" value="1"/>
</dbReference>
<dbReference type="InterPro" id="IPR012347">
    <property type="entry name" value="Ferritin-like"/>
</dbReference>
<dbReference type="EMBL" id="BAAALD010000027">
    <property type="protein sequence ID" value="GAA1086068.1"/>
    <property type="molecule type" value="Genomic_DNA"/>
</dbReference>
<evidence type="ECO:0000313" key="6">
    <source>
        <dbReference type="Proteomes" id="UP001499987"/>
    </source>
</evidence>
<keyword evidence="6" id="KW-1185">Reference proteome</keyword>
<gene>
    <name evidence="5" type="ORF">GCM10009663_32160</name>
</gene>
<evidence type="ECO:0000259" key="4">
    <source>
        <dbReference type="Pfam" id="PF00210"/>
    </source>
</evidence>
<evidence type="ECO:0000256" key="1">
    <source>
        <dbReference type="ARBA" id="ARBA00001970"/>
    </source>
</evidence>
<proteinExistence type="predicted"/>
<evidence type="ECO:0000313" key="5">
    <source>
        <dbReference type="EMBL" id="GAA1086068.1"/>
    </source>
</evidence>
<accession>A0ABN1TIX6</accession>
<comment type="cofactor">
    <cofactor evidence="1">
        <name>heme b</name>
        <dbReference type="ChEBI" id="CHEBI:60344"/>
    </cofactor>
</comment>
<organism evidence="5 6">
    <name type="scientific">Kitasatospora arboriphila</name>
    <dbReference type="NCBI Taxonomy" id="258052"/>
    <lineage>
        <taxon>Bacteria</taxon>
        <taxon>Bacillati</taxon>
        <taxon>Actinomycetota</taxon>
        <taxon>Actinomycetes</taxon>
        <taxon>Kitasatosporales</taxon>
        <taxon>Streptomycetaceae</taxon>
        <taxon>Kitasatospora</taxon>
    </lineage>
</organism>
<comment type="caution">
    <text evidence="5">The sequence shown here is derived from an EMBL/GenBank/DDBJ whole genome shotgun (WGS) entry which is preliminary data.</text>
</comment>
<protein>
    <recommendedName>
        <fullName evidence="4">Ferritin/DPS domain-containing protein</fullName>
    </recommendedName>
</protein>
<keyword evidence="3" id="KW-0408">Iron</keyword>
<feature type="domain" description="Ferritin/DPS" evidence="4">
    <location>
        <begin position="39"/>
        <end position="177"/>
    </location>
</feature>
<dbReference type="Gene3D" id="1.20.1260.10">
    <property type="match status" value="1"/>
</dbReference>
<reference evidence="5 6" key="1">
    <citation type="journal article" date="2019" name="Int. J. Syst. Evol. Microbiol.">
        <title>The Global Catalogue of Microorganisms (GCM) 10K type strain sequencing project: providing services to taxonomists for standard genome sequencing and annotation.</title>
        <authorList>
            <consortium name="The Broad Institute Genomics Platform"/>
            <consortium name="The Broad Institute Genome Sequencing Center for Infectious Disease"/>
            <person name="Wu L."/>
            <person name="Ma J."/>
        </authorList>
    </citation>
    <scope>NUCLEOTIDE SEQUENCE [LARGE SCALE GENOMIC DNA]</scope>
    <source>
        <strain evidence="5 6">JCM 13002</strain>
    </source>
</reference>
<dbReference type="InterPro" id="IPR008331">
    <property type="entry name" value="Ferritin_DPS_dom"/>
</dbReference>
<dbReference type="SUPFAM" id="SSF47240">
    <property type="entry name" value="Ferritin-like"/>
    <property type="match status" value="1"/>
</dbReference>
<dbReference type="Pfam" id="PF00210">
    <property type="entry name" value="Ferritin"/>
    <property type="match status" value="1"/>
</dbReference>
<evidence type="ECO:0000256" key="2">
    <source>
        <dbReference type="ARBA" id="ARBA00022434"/>
    </source>
</evidence>
<dbReference type="Proteomes" id="UP001499987">
    <property type="component" value="Unassembled WGS sequence"/>
</dbReference>
<name>A0ABN1TIX6_9ACTN</name>
<dbReference type="PANTHER" id="PTHR30295">
    <property type="entry name" value="BACTERIOFERRITIN"/>
    <property type="match status" value="1"/>
</dbReference>
<dbReference type="RefSeq" id="WP_344624288.1">
    <property type="nucleotide sequence ID" value="NZ_BAAALD010000027.1"/>
</dbReference>
<keyword evidence="2" id="KW-0409">Iron storage</keyword>
<evidence type="ECO:0000256" key="3">
    <source>
        <dbReference type="ARBA" id="ARBA00023004"/>
    </source>
</evidence>
<dbReference type="InterPro" id="IPR009078">
    <property type="entry name" value="Ferritin-like_SF"/>
</dbReference>